<dbReference type="Proteomes" id="UP000339690">
    <property type="component" value="Chromosome"/>
</dbReference>
<feature type="transmembrane region" description="Helical" evidence="6">
    <location>
        <begin position="20"/>
        <end position="41"/>
    </location>
</feature>
<keyword evidence="5 6" id="KW-0472">Membrane</keyword>
<evidence type="ECO:0000256" key="5">
    <source>
        <dbReference type="ARBA" id="ARBA00023136"/>
    </source>
</evidence>
<evidence type="ECO:0000259" key="7">
    <source>
        <dbReference type="Pfam" id="PF12698"/>
    </source>
</evidence>
<evidence type="ECO:0000256" key="1">
    <source>
        <dbReference type="ARBA" id="ARBA00004651"/>
    </source>
</evidence>
<feature type="transmembrane region" description="Helical" evidence="6">
    <location>
        <begin position="339"/>
        <end position="361"/>
    </location>
</feature>
<evidence type="ECO:0000256" key="3">
    <source>
        <dbReference type="ARBA" id="ARBA00022692"/>
    </source>
</evidence>
<dbReference type="GO" id="GO:0005886">
    <property type="term" value="C:plasma membrane"/>
    <property type="evidence" value="ECO:0007669"/>
    <property type="project" value="UniProtKB-SubCell"/>
</dbReference>
<organism evidence="8 9">
    <name type="scientific">Gracilibacillus salitolerans</name>
    <dbReference type="NCBI Taxonomy" id="2663022"/>
    <lineage>
        <taxon>Bacteria</taxon>
        <taxon>Bacillati</taxon>
        <taxon>Bacillota</taxon>
        <taxon>Bacilli</taxon>
        <taxon>Bacillales</taxon>
        <taxon>Bacillaceae</taxon>
        <taxon>Gracilibacillus</taxon>
    </lineage>
</organism>
<name>A0A5Q2TQC6_9BACI</name>
<feature type="transmembrane region" description="Helical" evidence="6">
    <location>
        <begin position="393"/>
        <end position="415"/>
    </location>
</feature>
<feature type="transmembrane region" description="Helical" evidence="6">
    <location>
        <begin position="222"/>
        <end position="241"/>
    </location>
</feature>
<dbReference type="InterPro" id="IPR013525">
    <property type="entry name" value="ABC2_TM"/>
</dbReference>
<feature type="transmembrane region" description="Helical" evidence="6">
    <location>
        <begin position="262"/>
        <end position="290"/>
    </location>
</feature>
<dbReference type="KEGG" id="grc:GI584_18505"/>
<dbReference type="PANTHER" id="PTHR30294:SF29">
    <property type="entry name" value="MULTIDRUG ABC TRANSPORTER PERMEASE YBHS-RELATED"/>
    <property type="match status" value="1"/>
</dbReference>
<feature type="domain" description="ABC-2 type transporter transmembrane" evidence="7">
    <location>
        <begin position="18"/>
        <end position="412"/>
    </location>
</feature>
<dbReference type="Gene3D" id="3.40.1710.10">
    <property type="entry name" value="abc type-2 transporter like domain"/>
    <property type="match status" value="1"/>
</dbReference>
<keyword evidence="4 6" id="KW-1133">Transmembrane helix</keyword>
<accession>A0A5Q2TQC6</accession>
<dbReference type="AlphaFoldDB" id="A0A5Q2TQC6"/>
<gene>
    <name evidence="8" type="ORF">GI584_18505</name>
</gene>
<keyword evidence="9" id="KW-1185">Reference proteome</keyword>
<comment type="subcellular location">
    <subcellularLocation>
        <location evidence="1">Cell membrane</location>
        <topology evidence="1">Multi-pass membrane protein</topology>
    </subcellularLocation>
</comment>
<evidence type="ECO:0000256" key="4">
    <source>
        <dbReference type="ARBA" id="ARBA00022989"/>
    </source>
</evidence>
<keyword evidence="3 6" id="KW-0812">Transmembrane</keyword>
<dbReference type="InterPro" id="IPR051449">
    <property type="entry name" value="ABC-2_transporter_component"/>
</dbReference>
<dbReference type="GO" id="GO:0140359">
    <property type="term" value="F:ABC-type transporter activity"/>
    <property type="evidence" value="ECO:0007669"/>
    <property type="project" value="InterPro"/>
</dbReference>
<dbReference type="RefSeq" id="WP_153792147.1">
    <property type="nucleotide sequence ID" value="NZ_CP045915.1"/>
</dbReference>
<protein>
    <submittedName>
        <fullName evidence="8">ABC transporter permease</fullName>
    </submittedName>
</protein>
<evidence type="ECO:0000256" key="2">
    <source>
        <dbReference type="ARBA" id="ARBA00022475"/>
    </source>
</evidence>
<evidence type="ECO:0000313" key="8">
    <source>
        <dbReference type="EMBL" id="QGH35920.1"/>
    </source>
</evidence>
<feature type="transmembrane region" description="Helical" evidence="6">
    <location>
        <begin position="302"/>
        <end position="327"/>
    </location>
</feature>
<dbReference type="Pfam" id="PF12698">
    <property type="entry name" value="ABC2_membrane_3"/>
    <property type="match status" value="1"/>
</dbReference>
<evidence type="ECO:0000256" key="6">
    <source>
        <dbReference type="SAM" id="Phobius"/>
    </source>
</evidence>
<dbReference type="PANTHER" id="PTHR30294">
    <property type="entry name" value="MEMBRANE COMPONENT OF ABC TRANSPORTER YHHJ-RELATED"/>
    <property type="match status" value="1"/>
</dbReference>
<reference evidence="8 9" key="1">
    <citation type="submission" date="2019-11" db="EMBL/GenBank/DDBJ databases">
        <title>Gracilibacillus salitolerans sp. nov., a moderate halophile isolated from a saline soil in northwest China.</title>
        <authorList>
            <person name="Gan L."/>
        </authorList>
    </citation>
    <scope>NUCLEOTIDE SEQUENCE [LARGE SCALE GENOMIC DNA]</scope>
    <source>
        <strain evidence="8 9">SCU50</strain>
    </source>
</reference>
<dbReference type="EMBL" id="CP045915">
    <property type="protein sequence ID" value="QGH35920.1"/>
    <property type="molecule type" value="Genomic_DNA"/>
</dbReference>
<evidence type="ECO:0000313" key="9">
    <source>
        <dbReference type="Proteomes" id="UP000339690"/>
    </source>
</evidence>
<keyword evidence="2" id="KW-1003">Cell membrane</keyword>
<proteinExistence type="predicted"/>
<sequence>MGSFIKKDLLMFLRDRKEILIVLLLPIVIIFVLNLAFDGLFDSDEESTMDLQLALVNQDDNENVAEQLQQKLVAEGSVDEAEAAVIAEQASYGDPVQALFGFLESEDLQEWVTVHEQDEAVAAKKVEQGEIDGMLVIPNGFAVESLYAAFTGESPNVSLIYKMEEETTNNGTLYDIIHSFIDNLNYQFAIQQIGGSNETEIVQPQGGVEQLGEGEAFTLSQYFTLAMGILFALFLAITVAAKTGEEIRQQVFNRIVVTNSHPMLFLVGKMVSTFILASLQMTVVFVLAHIILDVFPGRSVDFWLGVGIIITLFSLAVASLAAVFTSISLRMKNVDAANGVFNIIVMVLGVLGGNFVPIYVFPAWMQKLGEWTPNGLSLSVLMEWIQYEQSSSLIMPSLMLVGFFILCTLVGLAMYPRRGEA</sequence>